<organism evidence="2 3">
    <name type="scientific">Nocardioides exalbidus</name>
    <dbReference type="NCBI Taxonomy" id="402596"/>
    <lineage>
        <taxon>Bacteria</taxon>
        <taxon>Bacillati</taxon>
        <taxon>Actinomycetota</taxon>
        <taxon>Actinomycetes</taxon>
        <taxon>Propionibacteriales</taxon>
        <taxon>Nocardioidaceae</taxon>
        <taxon>Nocardioides</taxon>
    </lineage>
</organism>
<protein>
    <submittedName>
        <fullName evidence="2">NAD(P)H-binding</fullName>
    </submittedName>
</protein>
<evidence type="ECO:0000313" key="2">
    <source>
        <dbReference type="EMBL" id="SED22443.1"/>
    </source>
</evidence>
<sequence>MRVLVVGASRGTGAELVAELVERGHVVTAFSRQPGTHPDGVRTVTGDVLDADAVAKALVGQDAVAITLGIPDNPFKVRLTRRASSRLDVRSAGTRVVLDAMREHDVRRLVVQSTYGIGDTYRHLPLALKAFFSLAIRPQVDDHERQERMVRESGLGWTVVRPTVLNDGPTDEPAHVSTGDTIPTMKVSRRQVARVEADALEDDGLVSRVLSVTAPA</sequence>
<feature type="domain" description="NAD(P)-binding" evidence="1">
    <location>
        <begin position="7"/>
        <end position="202"/>
    </location>
</feature>
<dbReference type="STRING" id="402596.SAMN04489844_3955"/>
<dbReference type="InterPro" id="IPR016040">
    <property type="entry name" value="NAD(P)-bd_dom"/>
</dbReference>
<dbReference type="OrthoDB" id="9771302at2"/>
<proteinExistence type="predicted"/>
<reference evidence="3" key="1">
    <citation type="submission" date="2016-10" db="EMBL/GenBank/DDBJ databases">
        <authorList>
            <person name="Varghese N."/>
            <person name="Submissions S."/>
        </authorList>
    </citation>
    <scope>NUCLEOTIDE SEQUENCE [LARGE SCALE GENOMIC DNA]</scope>
    <source>
        <strain evidence="3">DSM 22017</strain>
    </source>
</reference>
<gene>
    <name evidence="2" type="ORF">SAMN04489844_3955</name>
</gene>
<dbReference type="PANTHER" id="PTHR15020:SF50">
    <property type="entry name" value="UPF0659 PROTEIN YMR090W"/>
    <property type="match status" value="1"/>
</dbReference>
<dbReference type="AlphaFoldDB" id="A0A1H4YX87"/>
<dbReference type="Pfam" id="PF13460">
    <property type="entry name" value="NAD_binding_10"/>
    <property type="match status" value="1"/>
</dbReference>
<dbReference type="PANTHER" id="PTHR15020">
    <property type="entry name" value="FLAVIN REDUCTASE-RELATED"/>
    <property type="match status" value="1"/>
</dbReference>
<dbReference type="Gene3D" id="3.40.50.720">
    <property type="entry name" value="NAD(P)-binding Rossmann-like Domain"/>
    <property type="match status" value="1"/>
</dbReference>
<dbReference type="Proteomes" id="UP000198742">
    <property type="component" value="Unassembled WGS sequence"/>
</dbReference>
<accession>A0A1H4YX87</accession>
<keyword evidence="3" id="KW-1185">Reference proteome</keyword>
<evidence type="ECO:0000313" key="3">
    <source>
        <dbReference type="Proteomes" id="UP000198742"/>
    </source>
</evidence>
<evidence type="ECO:0000259" key="1">
    <source>
        <dbReference type="Pfam" id="PF13460"/>
    </source>
</evidence>
<name>A0A1H4YX87_9ACTN</name>
<dbReference type="InterPro" id="IPR036291">
    <property type="entry name" value="NAD(P)-bd_dom_sf"/>
</dbReference>
<dbReference type="EMBL" id="FNRT01000002">
    <property type="protein sequence ID" value="SED22443.1"/>
    <property type="molecule type" value="Genomic_DNA"/>
</dbReference>
<dbReference type="RefSeq" id="WP_090971335.1">
    <property type="nucleotide sequence ID" value="NZ_FNRT01000002.1"/>
</dbReference>
<dbReference type="SUPFAM" id="SSF51735">
    <property type="entry name" value="NAD(P)-binding Rossmann-fold domains"/>
    <property type="match status" value="1"/>
</dbReference>